<organism evidence="2 3">
    <name type="scientific">Crucibulum laeve</name>
    <dbReference type="NCBI Taxonomy" id="68775"/>
    <lineage>
        <taxon>Eukaryota</taxon>
        <taxon>Fungi</taxon>
        <taxon>Dikarya</taxon>
        <taxon>Basidiomycota</taxon>
        <taxon>Agaricomycotina</taxon>
        <taxon>Agaricomycetes</taxon>
        <taxon>Agaricomycetidae</taxon>
        <taxon>Agaricales</taxon>
        <taxon>Agaricineae</taxon>
        <taxon>Nidulariaceae</taxon>
        <taxon>Crucibulum</taxon>
    </lineage>
</organism>
<feature type="transmembrane region" description="Helical" evidence="1">
    <location>
        <begin position="99"/>
        <end position="123"/>
    </location>
</feature>
<dbReference type="EMBL" id="ML213619">
    <property type="protein sequence ID" value="TFK35710.1"/>
    <property type="molecule type" value="Genomic_DNA"/>
</dbReference>
<accession>A0A5C3LS13</accession>
<keyword evidence="1" id="KW-1133">Transmembrane helix</keyword>
<keyword evidence="1" id="KW-0812">Transmembrane</keyword>
<protein>
    <submittedName>
        <fullName evidence="2">Uncharacterized protein</fullName>
    </submittedName>
</protein>
<reference evidence="2 3" key="1">
    <citation type="journal article" date="2019" name="Nat. Ecol. Evol.">
        <title>Megaphylogeny resolves global patterns of mushroom evolution.</title>
        <authorList>
            <person name="Varga T."/>
            <person name="Krizsan K."/>
            <person name="Foldi C."/>
            <person name="Dima B."/>
            <person name="Sanchez-Garcia M."/>
            <person name="Sanchez-Ramirez S."/>
            <person name="Szollosi G.J."/>
            <person name="Szarkandi J.G."/>
            <person name="Papp V."/>
            <person name="Albert L."/>
            <person name="Andreopoulos W."/>
            <person name="Angelini C."/>
            <person name="Antonin V."/>
            <person name="Barry K.W."/>
            <person name="Bougher N.L."/>
            <person name="Buchanan P."/>
            <person name="Buyck B."/>
            <person name="Bense V."/>
            <person name="Catcheside P."/>
            <person name="Chovatia M."/>
            <person name="Cooper J."/>
            <person name="Damon W."/>
            <person name="Desjardin D."/>
            <person name="Finy P."/>
            <person name="Geml J."/>
            <person name="Haridas S."/>
            <person name="Hughes K."/>
            <person name="Justo A."/>
            <person name="Karasinski D."/>
            <person name="Kautmanova I."/>
            <person name="Kiss B."/>
            <person name="Kocsube S."/>
            <person name="Kotiranta H."/>
            <person name="LaButti K.M."/>
            <person name="Lechner B.E."/>
            <person name="Liimatainen K."/>
            <person name="Lipzen A."/>
            <person name="Lukacs Z."/>
            <person name="Mihaltcheva S."/>
            <person name="Morgado L.N."/>
            <person name="Niskanen T."/>
            <person name="Noordeloos M.E."/>
            <person name="Ohm R.A."/>
            <person name="Ortiz-Santana B."/>
            <person name="Ovrebo C."/>
            <person name="Racz N."/>
            <person name="Riley R."/>
            <person name="Savchenko A."/>
            <person name="Shiryaev A."/>
            <person name="Soop K."/>
            <person name="Spirin V."/>
            <person name="Szebenyi C."/>
            <person name="Tomsovsky M."/>
            <person name="Tulloss R.E."/>
            <person name="Uehling J."/>
            <person name="Grigoriev I.V."/>
            <person name="Vagvolgyi C."/>
            <person name="Papp T."/>
            <person name="Martin F.M."/>
            <person name="Miettinen O."/>
            <person name="Hibbett D.S."/>
            <person name="Nagy L.G."/>
        </authorList>
    </citation>
    <scope>NUCLEOTIDE SEQUENCE [LARGE SCALE GENOMIC DNA]</scope>
    <source>
        <strain evidence="2 3">CBS 166.37</strain>
    </source>
</reference>
<keyword evidence="3" id="KW-1185">Reference proteome</keyword>
<dbReference type="AlphaFoldDB" id="A0A5C3LS13"/>
<evidence type="ECO:0000256" key="1">
    <source>
        <dbReference type="SAM" id="Phobius"/>
    </source>
</evidence>
<keyword evidence="1" id="KW-0472">Membrane</keyword>
<feature type="transmembrane region" description="Helical" evidence="1">
    <location>
        <begin position="13"/>
        <end position="38"/>
    </location>
</feature>
<dbReference type="STRING" id="68775.A0A5C3LS13"/>
<feature type="transmembrane region" description="Helical" evidence="1">
    <location>
        <begin position="58"/>
        <end position="79"/>
    </location>
</feature>
<dbReference type="Proteomes" id="UP000308652">
    <property type="component" value="Unassembled WGS sequence"/>
</dbReference>
<gene>
    <name evidence="2" type="ORF">BDQ12DRAFT_611299</name>
</gene>
<dbReference type="OrthoDB" id="3267806at2759"/>
<sequence length="174" mass="19364">VWRCITIYRGSKFLSLLVNGILICLLASSVGKKFIFAWNSKYQNNARNKVDVKMAEASLFATITLNCVATSMIVGRILFQQRRIAMALGRKHGMQYTRVITMLVESAALLLLFGIFFAITVVLRSPVQYLFTQCIGHVQAIASFLIIMRVSQGKAWSSNIPSPSPYLLGNDSIP</sequence>
<evidence type="ECO:0000313" key="3">
    <source>
        <dbReference type="Proteomes" id="UP000308652"/>
    </source>
</evidence>
<feature type="non-terminal residue" evidence="2">
    <location>
        <position position="1"/>
    </location>
</feature>
<proteinExistence type="predicted"/>
<name>A0A5C3LS13_9AGAR</name>
<evidence type="ECO:0000313" key="2">
    <source>
        <dbReference type="EMBL" id="TFK35710.1"/>
    </source>
</evidence>
<feature type="transmembrane region" description="Helical" evidence="1">
    <location>
        <begin position="129"/>
        <end position="148"/>
    </location>
</feature>